<keyword evidence="3" id="KW-1185">Reference proteome</keyword>
<evidence type="ECO:0000256" key="1">
    <source>
        <dbReference type="SAM" id="MobiDB-lite"/>
    </source>
</evidence>
<dbReference type="EMBL" id="JANPWB010000009">
    <property type="protein sequence ID" value="KAJ1156202.1"/>
    <property type="molecule type" value="Genomic_DNA"/>
</dbReference>
<proteinExistence type="predicted"/>
<sequence>MQRPVAKKWACGSQRGAEQQRDTCGPMAGQQQGSMSCFRADRSRSLKSNQNSDAVLGQTTTTQSVTRNKHGTIQ</sequence>
<reference evidence="2" key="1">
    <citation type="journal article" date="2022" name="bioRxiv">
        <title>Sequencing and chromosome-scale assembly of the giantPleurodeles waltlgenome.</title>
        <authorList>
            <person name="Brown T."/>
            <person name="Elewa A."/>
            <person name="Iarovenko S."/>
            <person name="Subramanian E."/>
            <person name="Araus A.J."/>
            <person name="Petzold A."/>
            <person name="Susuki M."/>
            <person name="Suzuki K.-i.T."/>
            <person name="Hayashi T."/>
            <person name="Toyoda A."/>
            <person name="Oliveira C."/>
            <person name="Osipova E."/>
            <person name="Leigh N.D."/>
            <person name="Simon A."/>
            <person name="Yun M.H."/>
        </authorList>
    </citation>
    <scope>NUCLEOTIDE SEQUENCE</scope>
    <source>
        <strain evidence="2">20211129_DDA</strain>
        <tissue evidence="2">Liver</tissue>
    </source>
</reference>
<comment type="caution">
    <text evidence="2">The sequence shown here is derived from an EMBL/GenBank/DDBJ whole genome shotgun (WGS) entry which is preliminary data.</text>
</comment>
<organism evidence="2 3">
    <name type="scientific">Pleurodeles waltl</name>
    <name type="common">Iberian ribbed newt</name>
    <dbReference type="NCBI Taxonomy" id="8319"/>
    <lineage>
        <taxon>Eukaryota</taxon>
        <taxon>Metazoa</taxon>
        <taxon>Chordata</taxon>
        <taxon>Craniata</taxon>
        <taxon>Vertebrata</taxon>
        <taxon>Euteleostomi</taxon>
        <taxon>Amphibia</taxon>
        <taxon>Batrachia</taxon>
        <taxon>Caudata</taxon>
        <taxon>Salamandroidea</taxon>
        <taxon>Salamandridae</taxon>
        <taxon>Pleurodelinae</taxon>
        <taxon>Pleurodeles</taxon>
    </lineage>
</organism>
<protein>
    <submittedName>
        <fullName evidence="2">Uncharacterized protein</fullName>
    </submittedName>
</protein>
<name>A0AAV7RWX4_PLEWA</name>
<feature type="compositionally biased region" description="Polar residues" evidence="1">
    <location>
        <begin position="46"/>
        <end position="66"/>
    </location>
</feature>
<feature type="region of interest" description="Disordered" evidence="1">
    <location>
        <begin position="1"/>
        <end position="74"/>
    </location>
</feature>
<gene>
    <name evidence="2" type="ORF">NDU88_008926</name>
</gene>
<evidence type="ECO:0000313" key="2">
    <source>
        <dbReference type="EMBL" id="KAJ1156202.1"/>
    </source>
</evidence>
<evidence type="ECO:0000313" key="3">
    <source>
        <dbReference type="Proteomes" id="UP001066276"/>
    </source>
</evidence>
<dbReference type="Proteomes" id="UP001066276">
    <property type="component" value="Chromosome 5"/>
</dbReference>
<accession>A0AAV7RWX4</accession>
<dbReference type="AlphaFoldDB" id="A0AAV7RWX4"/>